<dbReference type="Gene3D" id="3.40.50.2300">
    <property type="match status" value="2"/>
</dbReference>
<evidence type="ECO:0000313" key="5">
    <source>
        <dbReference type="EMBL" id="QUE51761.1"/>
    </source>
</evidence>
<dbReference type="InterPro" id="IPR018062">
    <property type="entry name" value="HTH_AraC-typ_CS"/>
</dbReference>
<dbReference type="InterPro" id="IPR009057">
    <property type="entry name" value="Homeodomain-like_sf"/>
</dbReference>
<gene>
    <name evidence="5" type="ORF">KBB96_02460</name>
</gene>
<dbReference type="Pfam" id="PF12833">
    <property type="entry name" value="HTH_18"/>
    <property type="match status" value="1"/>
</dbReference>
<dbReference type="GO" id="GO:0043565">
    <property type="term" value="F:sequence-specific DNA binding"/>
    <property type="evidence" value="ECO:0007669"/>
    <property type="project" value="InterPro"/>
</dbReference>
<protein>
    <submittedName>
        <fullName evidence="5">Substrate-binding domain-containing protein</fullName>
    </submittedName>
</protein>
<dbReference type="PROSITE" id="PS01124">
    <property type="entry name" value="HTH_ARAC_FAMILY_2"/>
    <property type="match status" value="1"/>
</dbReference>
<dbReference type="PROSITE" id="PS00041">
    <property type="entry name" value="HTH_ARAC_FAMILY_1"/>
    <property type="match status" value="1"/>
</dbReference>
<accession>A0A975PFS5</accession>
<evidence type="ECO:0000256" key="2">
    <source>
        <dbReference type="ARBA" id="ARBA00023125"/>
    </source>
</evidence>
<evidence type="ECO:0000259" key="4">
    <source>
        <dbReference type="PROSITE" id="PS01124"/>
    </source>
</evidence>
<dbReference type="InterPro" id="IPR018060">
    <property type="entry name" value="HTH_AraC"/>
</dbReference>
<sequence>MYLHNSSISTSPLVQDAGAAGSHTRSGRRPVMLVALGIHDPALLDGITDWARGNEWDVDLSCVRHGQLPPPSGFDGVLATVNNQKVANWLSRLECPVVRMLDASFPKLARATASFPIVNYDAEGAGRLGAEHLLTVGRPTFVFCRLSSGADSLATKRGFVRAIRESGREPVVLDFMKDHPELSRNHATPRDLCREWMISKLQALPMPVAIMADDDRCALDLVAAARSIGLSVPGDLAILGSQNQRHLLSVSPVEISSVDVNLREVGRAAAGLLADLVGVSRKKPSRPLLVAPVQVDARASTSLYIGPHRGVRRAMSFIRENFAEPLTVADVAKQAGLTPRGLQKALLQEAGLTLVKEITRLRLEAAMRLLGETTCNLNEIAERTGLGDAKNLCRLFQRYHGVTPRKWRDGKRQSLESMAAS</sequence>
<dbReference type="RefSeq" id="WP_211631905.1">
    <property type="nucleotide sequence ID" value="NZ_CP073100.1"/>
</dbReference>
<keyword evidence="2" id="KW-0238">DNA-binding</keyword>
<dbReference type="GO" id="GO:0003700">
    <property type="term" value="F:DNA-binding transcription factor activity"/>
    <property type="evidence" value="ECO:0007669"/>
    <property type="project" value="InterPro"/>
</dbReference>
<keyword evidence="6" id="KW-1185">Reference proteome</keyword>
<feature type="domain" description="HTH araC/xylS-type" evidence="4">
    <location>
        <begin position="312"/>
        <end position="410"/>
    </location>
</feature>
<dbReference type="Pfam" id="PF13377">
    <property type="entry name" value="Peripla_BP_3"/>
    <property type="match status" value="1"/>
</dbReference>
<dbReference type="PANTHER" id="PTHR43280">
    <property type="entry name" value="ARAC-FAMILY TRANSCRIPTIONAL REGULATOR"/>
    <property type="match status" value="1"/>
</dbReference>
<dbReference type="KEGG" id="lamb:KBB96_02460"/>
<proteinExistence type="predicted"/>
<dbReference type="InterPro" id="IPR028082">
    <property type="entry name" value="Peripla_BP_I"/>
</dbReference>
<dbReference type="InterPro" id="IPR046335">
    <property type="entry name" value="LacI/GalR-like_sensor"/>
</dbReference>
<evidence type="ECO:0000313" key="6">
    <source>
        <dbReference type="Proteomes" id="UP000676169"/>
    </source>
</evidence>
<dbReference type="SUPFAM" id="SSF46689">
    <property type="entry name" value="Homeodomain-like"/>
    <property type="match status" value="1"/>
</dbReference>
<dbReference type="AlphaFoldDB" id="A0A975PFS5"/>
<dbReference type="PANTHER" id="PTHR43280:SF10">
    <property type="entry name" value="REGULATORY PROTEIN POCR"/>
    <property type="match status" value="1"/>
</dbReference>
<dbReference type="SUPFAM" id="SSF53822">
    <property type="entry name" value="Periplasmic binding protein-like I"/>
    <property type="match status" value="1"/>
</dbReference>
<dbReference type="Gene3D" id="1.10.10.60">
    <property type="entry name" value="Homeodomain-like"/>
    <property type="match status" value="1"/>
</dbReference>
<keyword evidence="3" id="KW-0804">Transcription</keyword>
<dbReference type="EMBL" id="CP073100">
    <property type="protein sequence ID" value="QUE51761.1"/>
    <property type="molecule type" value="Genomic_DNA"/>
</dbReference>
<dbReference type="SMART" id="SM00342">
    <property type="entry name" value="HTH_ARAC"/>
    <property type="match status" value="1"/>
</dbReference>
<name>A0A975PFS5_9BACT</name>
<evidence type="ECO:0000256" key="1">
    <source>
        <dbReference type="ARBA" id="ARBA00023015"/>
    </source>
</evidence>
<dbReference type="Proteomes" id="UP000676169">
    <property type="component" value="Chromosome"/>
</dbReference>
<organism evidence="5 6">
    <name type="scientific">Luteolibacter ambystomatis</name>
    <dbReference type="NCBI Taxonomy" id="2824561"/>
    <lineage>
        <taxon>Bacteria</taxon>
        <taxon>Pseudomonadati</taxon>
        <taxon>Verrucomicrobiota</taxon>
        <taxon>Verrucomicrobiia</taxon>
        <taxon>Verrucomicrobiales</taxon>
        <taxon>Verrucomicrobiaceae</taxon>
        <taxon>Luteolibacter</taxon>
    </lineage>
</organism>
<evidence type="ECO:0000256" key="3">
    <source>
        <dbReference type="ARBA" id="ARBA00023163"/>
    </source>
</evidence>
<reference evidence="5" key="1">
    <citation type="submission" date="2021-04" db="EMBL/GenBank/DDBJ databases">
        <title>Luteolibacter sp. 32A isolated from the skin of an Anderson's salamander (Ambystoma andersonii).</title>
        <authorList>
            <person name="Spergser J."/>
            <person name="Busse H.-J."/>
        </authorList>
    </citation>
    <scope>NUCLEOTIDE SEQUENCE</scope>
    <source>
        <strain evidence="5">32A</strain>
    </source>
</reference>
<keyword evidence="1" id="KW-0805">Transcription regulation</keyword>